<evidence type="ECO:0000256" key="1">
    <source>
        <dbReference type="ARBA" id="ARBA00004141"/>
    </source>
</evidence>
<comment type="caution">
    <text evidence="7">The sequence shown here is derived from an EMBL/GenBank/DDBJ whole genome shotgun (WGS) entry which is preliminary data.</text>
</comment>
<keyword evidence="2 5" id="KW-0812">Transmembrane</keyword>
<dbReference type="InterPro" id="IPR050186">
    <property type="entry name" value="TPT_transporter"/>
</dbReference>
<dbReference type="InterPro" id="IPR004853">
    <property type="entry name" value="Sugar_P_trans_dom"/>
</dbReference>
<dbReference type="GO" id="GO:0016020">
    <property type="term" value="C:membrane"/>
    <property type="evidence" value="ECO:0007669"/>
    <property type="project" value="UniProtKB-SubCell"/>
</dbReference>
<keyword evidence="8" id="KW-1185">Reference proteome</keyword>
<accession>A0A7J7GL35</accession>
<evidence type="ECO:0000256" key="3">
    <source>
        <dbReference type="ARBA" id="ARBA00022989"/>
    </source>
</evidence>
<name>A0A7J7GL35_CAMSI</name>
<dbReference type="PANTHER" id="PTHR11132">
    <property type="entry name" value="SOLUTE CARRIER FAMILY 35"/>
    <property type="match status" value="1"/>
</dbReference>
<dbReference type="Proteomes" id="UP000593564">
    <property type="component" value="Unassembled WGS sequence"/>
</dbReference>
<keyword evidence="3 5" id="KW-1133">Transmembrane helix</keyword>
<evidence type="ECO:0000313" key="7">
    <source>
        <dbReference type="EMBL" id="KAF5940935.1"/>
    </source>
</evidence>
<proteinExistence type="predicted"/>
<feature type="transmembrane region" description="Helical" evidence="5">
    <location>
        <begin position="59"/>
        <end position="76"/>
    </location>
</feature>
<organism evidence="7 8">
    <name type="scientific">Camellia sinensis</name>
    <name type="common">Tea plant</name>
    <name type="synonym">Thea sinensis</name>
    <dbReference type="NCBI Taxonomy" id="4442"/>
    <lineage>
        <taxon>Eukaryota</taxon>
        <taxon>Viridiplantae</taxon>
        <taxon>Streptophyta</taxon>
        <taxon>Embryophyta</taxon>
        <taxon>Tracheophyta</taxon>
        <taxon>Spermatophyta</taxon>
        <taxon>Magnoliopsida</taxon>
        <taxon>eudicotyledons</taxon>
        <taxon>Gunneridae</taxon>
        <taxon>Pentapetalae</taxon>
        <taxon>asterids</taxon>
        <taxon>Ericales</taxon>
        <taxon>Theaceae</taxon>
        <taxon>Camellia</taxon>
    </lineage>
</organism>
<dbReference type="AlphaFoldDB" id="A0A7J7GL35"/>
<feature type="transmembrane region" description="Helical" evidence="5">
    <location>
        <begin position="96"/>
        <end position="117"/>
    </location>
</feature>
<comment type="subcellular location">
    <subcellularLocation>
        <location evidence="1">Membrane</location>
        <topology evidence="1">Multi-pass membrane protein</topology>
    </subcellularLocation>
</comment>
<evidence type="ECO:0000256" key="4">
    <source>
        <dbReference type="ARBA" id="ARBA00023136"/>
    </source>
</evidence>
<evidence type="ECO:0000259" key="6">
    <source>
        <dbReference type="Pfam" id="PF03151"/>
    </source>
</evidence>
<sequence>MAQIKPKQVKRFRSVTSGVPEKQQISSPVWLASAARALKSVLQGILLSSEGEKLNSMNLVLYMAPIAVLFLVPATFLMEENMVGITIALARDDVKIIFYLLFNSALAYCVNFTNFLVTKHTSPLTLQVLGNVKGAVAVVISILMFKNPISATGVNISFYLFQSQGRKNNASPDLCEYSYIKM</sequence>
<dbReference type="Pfam" id="PF03151">
    <property type="entry name" value="TPT"/>
    <property type="match status" value="1"/>
</dbReference>
<feature type="domain" description="Sugar phosphate transporter" evidence="6">
    <location>
        <begin position="36"/>
        <end position="152"/>
    </location>
</feature>
<reference evidence="8" key="1">
    <citation type="journal article" date="2020" name="Nat. Commun.">
        <title>Genome assembly of wild tea tree DASZ reveals pedigree and selection history of tea varieties.</title>
        <authorList>
            <person name="Zhang W."/>
            <person name="Zhang Y."/>
            <person name="Qiu H."/>
            <person name="Guo Y."/>
            <person name="Wan H."/>
            <person name="Zhang X."/>
            <person name="Scossa F."/>
            <person name="Alseekh S."/>
            <person name="Zhang Q."/>
            <person name="Wang P."/>
            <person name="Xu L."/>
            <person name="Schmidt M.H."/>
            <person name="Jia X."/>
            <person name="Li D."/>
            <person name="Zhu A."/>
            <person name="Guo F."/>
            <person name="Chen W."/>
            <person name="Ni D."/>
            <person name="Usadel B."/>
            <person name="Fernie A.R."/>
            <person name="Wen W."/>
        </authorList>
    </citation>
    <scope>NUCLEOTIDE SEQUENCE [LARGE SCALE GENOMIC DNA]</scope>
    <source>
        <strain evidence="8">cv. G240</strain>
    </source>
</reference>
<dbReference type="EMBL" id="JACBKZ010000010">
    <property type="protein sequence ID" value="KAF5940935.1"/>
    <property type="molecule type" value="Genomic_DNA"/>
</dbReference>
<evidence type="ECO:0000313" key="8">
    <source>
        <dbReference type="Proteomes" id="UP000593564"/>
    </source>
</evidence>
<gene>
    <name evidence="7" type="ORF">HYC85_022102</name>
</gene>
<protein>
    <recommendedName>
        <fullName evidence="6">Sugar phosphate transporter domain-containing protein</fullName>
    </recommendedName>
</protein>
<evidence type="ECO:0000256" key="5">
    <source>
        <dbReference type="SAM" id="Phobius"/>
    </source>
</evidence>
<evidence type="ECO:0000256" key="2">
    <source>
        <dbReference type="ARBA" id="ARBA00022692"/>
    </source>
</evidence>
<reference evidence="7 8" key="2">
    <citation type="submission" date="2020-07" db="EMBL/GenBank/DDBJ databases">
        <title>Genome assembly of wild tea tree DASZ reveals pedigree and selection history of tea varieties.</title>
        <authorList>
            <person name="Zhang W."/>
        </authorList>
    </citation>
    <scope>NUCLEOTIDE SEQUENCE [LARGE SCALE GENOMIC DNA]</scope>
    <source>
        <strain evidence="8">cv. G240</strain>
        <tissue evidence="7">Leaf</tissue>
    </source>
</reference>
<keyword evidence="4 5" id="KW-0472">Membrane</keyword>